<dbReference type="Gene3D" id="3.40.50.1110">
    <property type="entry name" value="SGNH hydrolase"/>
    <property type="match status" value="1"/>
</dbReference>
<sequence length="266" mass="29073">MAAPLPQVVLFGDSLFQGAPETLDGFSLQAALESHCSRRYDVVNRGLSGYNTSQALRALPSIFPLPPSEPSPFTPQLAYLVVLLGANDAALPATIDNQHVDLEEYEANLKAILTHENIQAYKPKKILVVTPPPVDGIRLNEFERINYSRTTTSRQALVSARYSEAARRVAQSVPGATVVDLQKALMDLAIKRTTGYDPASGVVLGDEAGGQRGYLANLLTDGLHLSGEGYRVLFEELVPHIDPPNPRQTMEGWAYPEWRVAPWLGQ</sequence>
<name>A0ABP0CJP8_9PEZI</name>
<dbReference type="InterPro" id="IPR013830">
    <property type="entry name" value="SGNH_hydro"/>
</dbReference>
<organism evidence="2 3">
    <name type="scientific">Sporothrix bragantina</name>
    <dbReference type="NCBI Taxonomy" id="671064"/>
    <lineage>
        <taxon>Eukaryota</taxon>
        <taxon>Fungi</taxon>
        <taxon>Dikarya</taxon>
        <taxon>Ascomycota</taxon>
        <taxon>Pezizomycotina</taxon>
        <taxon>Sordariomycetes</taxon>
        <taxon>Sordariomycetidae</taxon>
        <taxon>Ophiostomatales</taxon>
        <taxon>Ophiostomataceae</taxon>
        <taxon>Sporothrix</taxon>
    </lineage>
</organism>
<dbReference type="CDD" id="cd01838">
    <property type="entry name" value="Isoamyl_acetate_hydrolase_like"/>
    <property type="match status" value="1"/>
</dbReference>
<dbReference type="PANTHER" id="PTHR14209:SF19">
    <property type="entry name" value="ISOAMYL ACETATE-HYDROLYZING ESTERASE 1 HOMOLOG"/>
    <property type="match status" value="1"/>
</dbReference>
<dbReference type="PANTHER" id="PTHR14209">
    <property type="entry name" value="ISOAMYL ACETATE-HYDROLYZING ESTERASE 1"/>
    <property type="match status" value="1"/>
</dbReference>
<dbReference type="SUPFAM" id="SSF52266">
    <property type="entry name" value="SGNH hydrolase"/>
    <property type="match status" value="1"/>
</dbReference>
<dbReference type="EMBL" id="CAWUHC010000101">
    <property type="protein sequence ID" value="CAK7232178.1"/>
    <property type="molecule type" value="Genomic_DNA"/>
</dbReference>
<evidence type="ECO:0000259" key="1">
    <source>
        <dbReference type="Pfam" id="PF13472"/>
    </source>
</evidence>
<gene>
    <name evidence="2" type="ORF">SBRCBS47491_008181</name>
</gene>
<proteinExistence type="predicted"/>
<feature type="domain" description="SGNH hydrolase-type esterase" evidence="1">
    <location>
        <begin position="10"/>
        <end position="232"/>
    </location>
</feature>
<dbReference type="Pfam" id="PF13472">
    <property type="entry name" value="Lipase_GDSL_2"/>
    <property type="match status" value="1"/>
</dbReference>
<evidence type="ECO:0000313" key="3">
    <source>
        <dbReference type="Proteomes" id="UP001642406"/>
    </source>
</evidence>
<dbReference type="InterPro" id="IPR045136">
    <property type="entry name" value="Iah1-like"/>
</dbReference>
<dbReference type="InterPro" id="IPR036514">
    <property type="entry name" value="SGNH_hydro_sf"/>
</dbReference>
<keyword evidence="3" id="KW-1185">Reference proteome</keyword>
<comment type="caution">
    <text evidence="2">The sequence shown here is derived from an EMBL/GenBank/DDBJ whole genome shotgun (WGS) entry which is preliminary data.</text>
</comment>
<reference evidence="2 3" key="1">
    <citation type="submission" date="2024-01" db="EMBL/GenBank/DDBJ databases">
        <authorList>
            <person name="Allen C."/>
            <person name="Tagirdzhanova G."/>
        </authorList>
    </citation>
    <scope>NUCLEOTIDE SEQUENCE [LARGE SCALE GENOMIC DNA]</scope>
</reference>
<dbReference type="Proteomes" id="UP001642406">
    <property type="component" value="Unassembled WGS sequence"/>
</dbReference>
<accession>A0ABP0CJP8</accession>
<protein>
    <recommendedName>
        <fullName evidence="1">SGNH hydrolase-type esterase domain-containing protein</fullName>
    </recommendedName>
</protein>
<evidence type="ECO:0000313" key="2">
    <source>
        <dbReference type="EMBL" id="CAK7232178.1"/>
    </source>
</evidence>